<evidence type="ECO:0000313" key="2">
    <source>
        <dbReference type="Proteomes" id="UP000244140"/>
    </source>
</evidence>
<gene>
    <name evidence="1" type="ORF">DAI13_14600</name>
</gene>
<reference evidence="1 2" key="1">
    <citation type="submission" date="2018-04" db="EMBL/GenBank/DDBJ databases">
        <authorList>
            <person name="Van Tyne D."/>
        </authorList>
    </citation>
    <scope>NUCLEOTIDE SEQUENCE [LARGE SCALE GENOMIC DNA]</scope>
    <source>
        <strain evidence="1 2">B2535</strain>
    </source>
</reference>
<comment type="caution">
    <text evidence="1">The sequence shown here is derived from an EMBL/GenBank/DDBJ whole genome shotgun (WGS) entry which is preliminary data.</text>
</comment>
<dbReference type="Proteomes" id="UP000244140">
    <property type="component" value="Unassembled WGS sequence"/>
</dbReference>
<accession>A0A855UI84</accession>
<dbReference type="AlphaFoldDB" id="A0A855UI84"/>
<name>A0A855UI84_ENTFL</name>
<sequence length="177" mass="21004">MTSLLYERIRPEFHLARWIYYEKARYELKGVELESAKIFFNGLKNLSESDKKILIDVYYRSKDYYKFNRQTGLYQSVRPISDDAIAEQYGITKKEVTKVRRQAIDHLAEEMRKIILAISTAFHLKIGKDLYLVRLINEGTYKEQFVLGNKREAKVFSAEKEDTIRKFMQLGFEREPA</sequence>
<protein>
    <submittedName>
        <fullName evidence="1">Uncharacterized protein</fullName>
    </submittedName>
</protein>
<organism evidence="1 2">
    <name type="scientific">Enterococcus faecalis</name>
    <name type="common">Streptococcus faecalis</name>
    <dbReference type="NCBI Taxonomy" id="1351"/>
    <lineage>
        <taxon>Bacteria</taxon>
        <taxon>Bacillati</taxon>
        <taxon>Bacillota</taxon>
        <taxon>Bacilli</taxon>
        <taxon>Lactobacillales</taxon>
        <taxon>Enterococcaceae</taxon>
        <taxon>Enterococcus</taxon>
    </lineage>
</organism>
<proteinExistence type="predicted"/>
<dbReference type="EMBL" id="PZZH01000001">
    <property type="protein sequence ID" value="PTN78921.1"/>
    <property type="molecule type" value="Genomic_DNA"/>
</dbReference>
<evidence type="ECO:0000313" key="1">
    <source>
        <dbReference type="EMBL" id="PTN78921.1"/>
    </source>
</evidence>
<dbReference type="RefSeq" id="WP_011109572.1">
    <property type="nucleotide sequence ID" value="NZ_AP026714.1"/>
</dbReference>